<proteinExistence type="predicted"/>
<evidence type="ECO:0000313" key="3">
    <source>
        <dbReference type="Proteomes" id="UP000822688"/>
    </source>
</evidence>
<comment type="caution">
    <text evidence="2">The sequence shown here is derived from an EMBL/GenBank/DDBJ whole genome shotgun (WGS) entry which is preliminary data.</text>
</comment>
<feature type="chain" id="PRO_5035751966" evidence="1">
    <location>
        <begin position="23"/>
        <end position="84"/>
    </location>
</feature>
<dbReference type="Proteomes" id="UP000822688">
    <property type="component" value="Chromosome 11"/>
</dbReference>
<evidence type="ECO:0000313" key="2">
    <source>
        <dbReference type="EMBL" id="KAG0557380.1"/>
    </source>
</evidence>
<evidence type="ECO:0000256" key="1">
    <source>
        <dbReference type="SAM" id="SignalP"/>
    </source>
</evidence>
<name>A0A8T0GEB4_CERPU</name>
<gene>
    <name evidence="2" type="ORF">KC19_11G125100</name>
</gene>
<accession>A0A8T0GEB4</accession>
<dbReference type="AlphaFoldDB" id="A0A8T0GEB4"/>
<dbReference type="EMBL" id="CM026432">
    <property type="protein sequence ID" value="KAG0557380.1"/>
    <property type="molecule type" value="Genomic_DNA"/>
</dbReference>
<feature type="signal peptide" evidence="1">
    <location>
        <begin position="1"/>
        <end position="22"/>
    </location>
</feature>
<reference evidence="2 3" key="1">
    <citation type="submission" date="2020-06" db="EMBL/GenBank/DDBJ databases">
        <title>WGS assembly of Ceratodon purpureus strain R40.</title>
        <authorList>
            <person name="Carey S.B."/>
            <person name="Jenkins J."/>
            <person name="Shu S."/>
            <person name="Lovell J.T."/>
            <person name="Sreedasyam A."/>
            <person name="Maumus F."/>
            <person name="Tiley G.P."/>
            <person name="Fernandez-Pozo N."/>
            <person name="Barry K."/>
            <person name="Chen C."/>
            <person name="Wang M."/>
            <person name="Lipzen A."/>
            <person name="Daum C."/>
            <person name="Saski C.A."/>
            <person name="Payton A.C."/>
            <person name="Mcbreen J.C."/>
            <person name="Conrad R.E."/>
            <person name="Kollar L.M."/>
            <person name="Olsson S."/>
            <person name="Huttunen S."/>
            <person name="Landis J.B."/>
            <person name="Wickett N.J."/>
            <person name="Johnson M.G."/>
            <person name="Rensing S.A."/>
            <person name="Grimwood J."/>
            <person name="Schmutz J."/>
            <person name="Mcdaniel S.F."/>
        </authorList>
    </citation>
    <scope>NUCLEOTIDE SEQUENCE [LARGE SCALE GENOMIC DNA]</scope>
    <source>
        <strain evidence="2 3">R40</strain>
    </source>
</reference>
<keyword evidence="1" id="KW-0732">Signal</keyword>
<keyword evidence="3" id="KW-1185">Reference proteome</keyword>
<sequence>MISVHMKLLLDSFSCILCIADGRKYLGSGGVNGDYSYELTVPRGSSTCPVLSSHWADKVLGLKREYRAHKFSSCTRLCTVNHTQ</sequence>
<organism evidence="2 3">
    <name type="scientific">Ceratodon purpureus</name>
    <name type="common">Fire moss</name>
    <name type="synonym">Dicranum purpureum</name>
    <dbReference type="NCBI Taxonomy" id="3225"/>
    <lineage>
        <taxon>Eukaryota</taxon>
        <taxon>Viridiplantae</taxon>
        <taxon>Streptophyta</taxon>
        <taxon>Embryophyta</taxon>
        <taxon>Bryophyta</taxon>
        <taxon>Bryophytina</taxon>
        <taxon>Bryopsida</taxon>
        <taxon>Dicranidae</taxon>
        <taxon>Pseudoditrichales</taxon>
        <taxon>Ditrichaceae</taxon>
        <taxon>Ceratodon</taxon>
    </lineage>
</organism>
<protein>
    <submittedName>
        <fullName evidence="2">Uncharacterized protein</fullName>
    </submittedName>
</protein>